<dbReference type="SUPFAM" id="SSF48445">
    <property type="entry name" value="14-3-3 protein"/>
    <property type="match status" value="1"/>
</dbReference>
<dbReference type="InterPro" id="IPR023410">
    <property type="entry name" value="14-3-3_domain"/>
</dbReference>
<dbReference type="Pfam" id="PF00244">
    <property type="entry name" value="14-3-3"/>
    <property type="match status" value="1"/>
</dbReference>
<proteinExistence type="inferred from homology"/>
<protein>
    <recommendedName>
        <fullName evidence="3">14-3-3 domain-containing protein</fullName>
    </recommendedName>
</protein>
<dbReference type="PRINTS" id="PR00305">
    <property type="entry name" value="1433ZETA"/>
</dbReference>
<dbReference type="Proteomes" id="UP001162131">
    <property type="component" value="Unassembled WGS sequence"/>
</dbReference>
<dbReference type="PANTHER" id="PTHR18860">
    <property type="entry name" value="14-3-3 PROTEIN"/>
    <property type="match status" value="1"/>
</dbReference>
<keyword evidence="5" id="KW-1185">Reference proteome</keyword>
<dbReference type="InterPro" id="IPR036815">
    <property type="entry name" value="14-3-3_dom_sf"/>
</dbReference>
<feature type="domain" description="14-3-3" evidence="3">
    <location>
        <begin position="3"/>
        <end position="232"/>
    </location>
</feature>
<gene>
    <name evidence="4" type="ORF">BSTOLATCC_MIC44458</name>
</gene>
<feature type="site" description="Interaction with phosphoserine on interacting protein" evidence="2">
    <location>
        <position position="57"/>
    </location>
</feature>
<dbReference type="SMART" id="SM00101">
    <property type="entry name" value="14_3_3"/>
    <property type="match status" value="1"/>
</dbReference>
<evidence type="ECO:0000313" key="4">
    <source>
        <dbReference type="EMBL" id="CAG9327831.1"/>
    </source>
</evidence>
<evidence type="ECO:0000313" key="5">
    <source>
        <dbReference type="Proteomes" id="UP001162131"/>
    </source>
</evidence>
<reference evidence="4" key="1">
    <citation type="submission" date="2021-09" db="EMBL/GenBank/DDBJ databases">
        <authorList>
            <consortium name="AG Swart"/>
            <person name="Singh M."/>
            <person name="Singh A."/>
            <person name="Seah K."/>
            <person name="Emmerich C."/>
        </authorList>
    </citation>
    <scope>NUCLEOTIDE SEQUENCE</scope>
    <source>
        <strain evidence="4">ATCC30299</strain>
    </source>
</reference>
<evidence type="ECO:0000256" key="1">
    <source>
        <dbReference type="ARBA" id="ARBA00006141"/>
    </source>
</evidence>
<accession>A0AAU9JQK5</accession>
<dbReference type="Gene3D" id="1.20.190.20">
    <property type="entry name" value="14-3-3 domain"/>
    <property type="match status" value="1"/>
</dbReference>
<comment type="caution">
    <text evidence="4">The sequence shown here is derived from an EMBL/GenBank/DDBJ whole genome shotgun (WGS) entry which is preliminary data.</text>
</comment>
<sequence>MQREEFSYNAKLAEHSERYGDMIASMKSLIDEANGDINNEERTLLSVAYKQAVGERRNAYRIISSYEQKQKSRGQGNLEITQEYKEKINKELHALCSEIICLIDQKLLRDSDPDDIKLFYIKMKADYYRYMSESGDAAAVESSNEAYQQASDVAKNLPANNPIRIGLALNYSVFKYEVLKETAQAIELAKSAFDEALPQLDDLDERAYKEATSILGLIKDNLALWTSEEEAD</sequence>
<name>A0AAU9JQK5_9CILI</name>
<comment type="similarity">
    <text evidence="1">Belongs to the 14-3-3 family.</text>
</comment>
<dbReference type="InterPro" id="IPR000308">
    <property type="entry name" value="14-3-3"/>
</dbReference>
<dbReference type="CDD" id="cd08774">
    <property type="entry name" value="14-3-3"/>
    <property type="match status" value="1"/>
</dbReference>
<dbReference type="PIRSF" id="PIRSF000868">
    <property type="entry name" value="14-3-3"/>
    <property type="match status" value="1"/>
</dbReference>
<evidence type="ECO:0000259" key="3">
    <source>
        <dbReference type="SMART" id="SM00101"/>
    </source>
</evidence>
<evidence type="ECO:0000256" key="2">
    <source>
        <dbReference type="PIRSR" id="PIRSR000868-1"/>
    </source>
</evidence>
<dbReference type="EMBL" id="CAJZBQ010000044">
    <property type="protein sequence ID" value="CAG9327831.1"/>
    <property type="molecule type" value="Genomic_DNA"/>
</dbReference>
<dbReference type="AlphaFoldDB" id="A0AAU9JQK5"/>
<organism evidence="4 5">
    <name type="scientific">Blepharisma stoltei</name>
    <dbReference type="NCBI Taxonomy" id="1481888"/>
    <lineage>
        <taxon>Eukaryota</taxon>
        <taxon>Sar</taxon>
        <taxon>Alveolata</taxon>
        <taxon>Ciliophora</taxon>
        <taxon>Postciliodesmatophora</taxon>
        <taxon>Heterotrichea</taxon>
        <taxon>Heterotrichida</taxon>
        <taxon>Blepharismidae</taxon>
        <taxon>Blepharisma</taxon>
    </lineage>
</organism>
<feature type="site" description="Interaction with phosphoserine on interacting protein" evidence="2">
    <location>
        <position position="129"/>
    </location>
</feature>